<keyword evidence="3" id="KW-1003">Cell membrane</keyword>
<dbReference type="InterPro" id="IPR018383">
    <property type="entry name" value="UPF0324_pro"/>
</dbReference>
<feature type="transmembrane region" description="Helical" evidence="7">
    <location>
        <begin position="53"/>
        <end position="70"/>
    </location>
</feature>
<dbReference type="RefSeq" id="WP_073149798.1">
    <property type="nucleotide sequence ID" value="NZ_FQYY01000004.1"/>
</dbReference>
<proteinExistence type="inferred from homology"/>
<sequence length="310" mass="33549">MFSLNKSIKIILFILIAVLALTNIISGPIALLSGFIFTFLWGNPFPKESKTTINWLLKISVIGLGFGMQLQKTIETGKEGFALTFFSIVLTLCLGVYLSKILKINKSIAYLISGGTAICGGSAIAAISSVIKAKEKEISIALGVVFFLNAVAIFVFPAVGHSLHLSQHEFGLWSAIAIHDTSSVVGASMAYGQEALDLAITVKLARALWIIPVSIISMYIFKSKNEKIKIPWFILGFIIAILLNSYFNLPSFLVETIPSFSKSLLVLTLFLVGAGLSVQSIKESGFKPILLGSVLWIVISIGSLLFIILM</sequence>
<evidence type="ECO:0000256" key="6">
    <source>
        <dbReference type="ARBA" id="ARBA00023136"/>
    </source>
</evidence>
<feature type="transmembrane region" description="Helical" evidence="7">
    <location>
        <begin position="259"/>
        <end position="278"/>
    </location>
</feature>
<dbReference type="Proteomes" id="UP000184225">
    <property type="component" value="Unassembled WGS sequence"/>
</dbReference>
<dbReference type="GO" id="GO:0005886">
    <property type="term" value="C:plasma membrane"/>
    <property type="evidence" value="ECO:0007669"/>
    <property type="project" value="UniProtKB-SubCell"/>
</dbReference>
<comment type="subcellular location">
    <subcellularLocation>
        <location evidence="1">Cell membrane</location>
        <topology evidence="1">Multi-pass membrane protein</topology>
    </subcellularLocation>
</comment>
<organism evidence="8 9">
    <name type="scientific">Mesonia phycicola</name>
    <dbReference type="NCBI Taxonomy" id="579105"/>
    <lineage>
        <taxon>Bacteria</taxon>
        <taxon>Pseudomonadati</taxon>
        <taxon>Bacteroidota</taxon>
        <taxon>Flavobacteriia</taxon>
        <taxon>Flavobacteriales</taxon>
        <taxon>Flavobacteriaceae</taxon>
        <taxon>Mesonia</taxon>
    </lineage>
</organism>
<feature type="transmembrane region" description="Helical" evidence="7">
    <location>
        <begin position="290"/>
        <end position="309"/>
    </location>
</feature>
<evidence type="ECO:0000313" key="9">
    <source>
        <dbReference type="Proteomes" id="UP000184225"/>
    </source>
</evidence>
<evidence type="ECO:0000256" key="3">
    <source>
        <dbReference type="ARBA" id="ARBA00022475"/>
    </source>
</evidence>
<gene>
    <name evidence="8" type="ORF">SAMN04488096_104194</name>
</gene>
<dbReference type="EMBL" id="FQYY01000004">
    <property type="protein sequence ID" value="SHI77338.1"/>
    <property type="molecule type" value="Genomic_DNA"/>
</dbReference>
<evidence type="ECO:0000256" key="5">
    <source>
        <dbReference type="ARBA" id="ARBA00022989"/>
    </source>
</evidence>
<evidence type="ECO:0000256" key="4">
    <source>
        <dbReference type="ARBA" id="ARBA00022692"/>
    </source>
</evidence>
<keyword evidence="9" id="KW-1185">Reference proteome</keyword>
<dbReference type="PANTHER" id="PTHR30106">
    <property type="entry name" value="INNER MEMBRANE PROTEIN YEIH-RELATED"/>
    <property type="match status" value="1"/>
</dbReference>
<keyword evidence="4 7" id="KW-0812">Transmembrane</keyword>
<dbReference type="PANTHER" id="PTHR30106:SF1">
    <property type="entry name" value="UPF0324 MEMBRANE PROTEIN FN0533"/>
    <property type="match status" value="1"/>
</dbReference>
<name>A0A1M6DWD6_9FLAO</name>
<keyword evidence="6 7" id="KW-0472">Membrane</keyword>
<evidence type="ECO:0000256" key="1">
    <source>
        <dbReference type="ARBA" id="ARBA00004651"/>
    </source>
</evidence>
<comment type="similarity">
    <text evidence="2">Belongs to the UPF0324 family.</text>
</comment>
<evidence type="ECO:0000313" key="8">
    <source>
        <dbReference type="EMBL" id="SHI77338.1"/>
    </source>
</evidence>
<feature type="transmembrane region" description="Helical" evidence="7">
    <location>
        <begin position="82"/>
        <end position="102"/>
    </location>
</feature>
<dbReference type="AlphaFoldDB" id="A0A1M6DWD6"/>
<dbReference type="OrthoDB" id="9811391at2"/>
<protein>
    <submittedName>
        <fullName evidence="8">Conserved hypothetical integral membrane protein</fullName>
    </submittedName>
</protein>
<feature type="transmembrane region" description="Helical" evidence="7">
    <location>
        <begin position="204"/>
        <end position="221"/>
    </location>
</feature>
<reference evidence="8 9" key="1">
    <citation type="submission" date="2016-11" db="EMBL/GenBank/DDBJ databases">
        <authorList>
            <person name="Jaros S."/>
            <person name="Januszkiewicz K."/>
            <person name="Wedrychowicz H."/>
        </authorList>
    </citation>
    <scope>NUCLEOTIDE SEQUENCE [LARGE SCALE GENOMIC DNA]</scope>
    <source>
        <strain evidence="8 9">DSM 21425</strain>
    </source>
</reference>
<evidence type="ECO:0000256" key="7">
    <source>
        <dbReference type="SAM" id="Phobius"/>
    </source>
</evidence>
<feature type="transmembrane region" description="Helical" evidence="7">
    <location>
        <begin position="108"/>
        <end position="131"/>
    </location>
</feature>
<feature type="transmembrane region" description="Helical" evidence="7">
    <location>
        <begin position="230"/>
        <end position="247"/>
    </location>
</feature>
<accession>A0A1M6DWD6</accession>
<dbReference type="Pfam" id="PF03601">
    <property type="entry name" value="Cons_hypoth698"/>
    <property type="match status" value="1"/>
</dbReference>
<feature type="transmembrane region" description="Helical" evidence="7">
    <location>
        <begin position="138"/>
        <end position="159"/>
    </location>
</feature>
<evidence type="ECO:0000256" key="2">
    <source>
        <dbReference type="ARBA" id="ARBA00007977"/>
    </source>
</evidence>
<keyword evidence="5 7" id="KW-1133">Transmembrane helix</keyword>
<feature type="transmembrane region" description="Helical" evidence="7">
    <location>
        <begin position="12"/>
        <end position="41"/>
    </location>
</feature>